<evidence type="ECO:0000256" key="6">
    <source>
        <dbReference type="SAM" id="MobiDB-lite"/>
    </source>
</evidence>
<feature type="compositionally biased region" description="Basic and acidic residues" evidence="6">
    <location>
        <begin position="551"/>
        <end position="569"/>
    </location>
</feature>
<dbReference type="Proteomes" id="UP000186817">
    <property type="component" value="Unassembled WGS sequence"/>
</dbReference>
<feature type="region of interest" description="Disordered" evidence="6">
    <location>
        <begin position="551"/>
        <end position="571"/>
    </location>
</feature>
<keyword evidence="4" id="KW-0949">S-adenosyl-L-methionine</keyword>
<organism evidence="8 9">
    <name type="scientific">Symbiodinium microadriaticum</name>
    <name type="common">Dinoflagellate</name>
    <name type="synonym">Zooxanthella microadriatica</name>
    <dbReference type="NCBI Taxonomy" id="2951"/>
    <lineage>
        <taxon>Eukaryota</taxon>
        <taxon>Sar</taxon>
        <taxon>Alveolata</taxon>
        <taxon>Dinophyceae</taxon>
        <taxon>Suessiales</taxon>
        <taxon>Symbiodiniaceae</taxon>
        <taxon>Symbiodinium</taxon>
    </lineage>
</organism>
<feature type="compositionally biased region" description="Acidic residues" evidence="6">
    <location>
        <begin position="1001"/>
        <end position="1038"/>
    </location>
</feature>
<dbReference type="EMBL" id="LSRX01001070">
    <property type="protein sequence ID" value="OLP84073.1"/>
    <property type="molecule type" value="Genomic_DNA"/>
</dbReference>
<keyword evidence="7" id="KW-0732">Signal</keyword>
<evidence type="ECO:0000256" key="3">
    <source>
        <dbReference type="ARBA" id="ARBA00022679"/>
    </source>
</evidence>
<evidence type="ECO:0000256" key="2">
    <source>
        <dbReference type="ARBA" id="ARBA00022603"/>
    </source>
</evidence>
<keyword evidence="9" id="KW-1185">Reference proteome</keyword>
<accession>A0A1Q9CMB5</accession>
<evidence type="ECO:0000313" key="8">
    <source>
        <dbReference type="EMBL" id="OLP84073.1"/>
    </source>
</evidence>
<dbReference type="OrthoDB" id="66977at2759"/>
<dbReference type="PANTHER" id="PTHR11265">
    <property type="entry name" value="S-ADENOSYL-METHYLTRANSFERASE MRAW"/>
    <property type="match status" value="1"/>
</dbReference>
<dbReference type="InterPro" id="IPR023397">
    <property type="entry name" value="SAM-dep_MeTrfase_MraW_recog"/>
</dbReference>
<feature type="compositionally biased region" description="Acidic residues" evidence="6">
    <location>
        <begin position="686"/>
        <end position="702"/>
    </location>
</feature>
<comment type="caution">
    <text evidence="8">The sequence shown here is derived from an EMBL/GenBank/DDBJ whole genome shotgun (WGS) entry which is preliminary data.</text>
</comment>
<sequence>MPCWRRLWVPAVVLRLFWGPGFAVPSKSILKQLAPLRDPMADQYSGEWVDDLGEMEAIRDGLQADHRMALKEGASAGHRPLFLMSVLQHFRDVQVGQPAYPRINGTYVDCTFGRGGHSRALLRDLTESSTLYALDVDQKAIDVAKRLARRDPRLKVHKASFAQLGAVLGDVRVQGVLINGGFTTDSKLDATRGIKRGPLDLRYDREAGMPCSEWLNTVSFEELSLLLRDTLRFSYVMCDRIAFELLSEHRRVGGLTTIKQVLTLTQRMLPPKDGDRDGGSTSLVLAALRRIINNETEDTAQALRAALDSLVIGGRCLVICQGPFDRSVVSDVLSEYDEPPDNTAVDADDEMLSKLYPLAGTRLPYSAKLVCRPLALTHRVSISIAHYGALEKEQEQRQGGMDHDATKGIASLATKWWETLSKARARWADSARFHATAMPDFEPPESMRHGRVLTATSLSLDRLYLQEEAKEEEEEKEEEARVGAMVAGVELQQKLLQRLRMLPGEAAQAETLTPDVYKKPSPLKSSSDEARLEDLASEANRLKQQIVDAKKEKDLARSRRQKMENESVRHHTNTAKQIANYHCRLQAMHNTMTADKEEVNALRQNCRKDDRKKQSHQAQVRKLKEEADRCKAHKSKLVSEVQTESDRVSALRAEVKTYEQRLKEALERKVLAEAEVMAAKMAQAVQEEEEKEEEEKEEEEDETRNFTMMTGSDHEQEEDDEEEEEARVLNDLELSYEGLELSSIMPVPAAVRLATGHISQQDKMSKADIPETGFLEREGVEFGRWTRPSPSGNKDWTEEELEAEYGEHLRNLEKVLLELRQEQAEQAEERRCQSRLAALKQKKRQEAAAAAAVAGHRFPWSIGNWLRSEKAEAPTPKVSVVSGFTNFSPYAPDLKNVELARERNAELGAISECSEDAYITALGRLCLQLPLDLKLSRLVWLGAHFGLMADAVVLAVGLGPWSTWSASSGLWSLVLWSVLSSLDSFSMPSPLFMREDLSAINDDDADDDGDVDDDDDDDDGDDDDDDDDDDGDEDEDDARAENALLMLGVLIAAVFS</sequence>
<evidence type="ECO:0000256" key="7">
    <source>
        <dbReference type="SAM" id="SignalP"/>
    </source>
</evidence>
<dbReference type="InterPro" id="IPR029063">
    <property type="entry name" value="SAM-dependent_MTases_sf"/>
</dbReference>
<dbReference type="Pfam" id="PF01795">
    <property type="entry name" value="Methyltransf_5"/>
    <property type="match status" value="1"/>
</dbReference>
<dbReference type="SUPFAM" id="SSF53335">
    <property type="entry name" value="S-adenosyl-L-methionine-dependent methyltransferases"/>
    <property type="match status" value="1"/>
</dbReference>
<feature type="region of interest" description="Disordered" evidence="6">
    <location>
        <begin position="684"/>
        <end position="724"/>
    </location>
</feature>
<gene>
    <name evidence="8" type="primary">rsmH</name>
    <name evidence="8" type="ORF">AK812_SmicGene35092</name>
</gene>
<comment type="similarity">
    <text evidence="1">Belongs to the methyltransferase superfamily. RsmH family.</text>
</comment>
<dbReference type="AlphaFoldDB" id="A0A1Q9CMB5"/>
<feature type="chain" id="PRO_5013203554" evidence="7">
    <location>
        <begin position="24"/>
        <end position="1056"/>
    </location>
</feature>
<evidence type="ECO:0000256" key="5">
    <source>
        <dbReference type="SAM" id="Coils"/>
    </source>
</evidence>
<evidence type="ECO:0000256" key="4">
    <source>
        <dbReference type="ARBA" id="ARBA00022691"/>
    </source>
</evidence>
<keyword evidence="2 8" id="KW-0489">Methyltransferase</keyword>
<name>A0A1Q9CMB5_SYMMI</name>
<feature type="region of interest" description="Disordered" evidence="6">
    <location>
        <begin position="1000"/>
        <end position="1039"/>
    </location>
</feature>
<dbReference type="InterPro" id="IPR002903">
    <property type="entry name" value="RsmH"/>
</dbReference>
<feature type="coiled-coil region" evidence="5">
    <location>
        <begin position="798"/>
        <end position="829"/>
    </location>
</feature>
<feature type="compositionally biased region" description="Acidic residues" evidence="6">
    <location>
        <begin position="715"/>
        <end position="724"/>
    </location>
</feature>
<keyword evidence="5" id="KW-0175">Coiled coil</keyword>
<dbReference type="Gene3D" id="3.40.50.150">
    <property type="entry name" value="Vaccinia Virus protein VP39"/>
    <property type="match status" value="1"/>
</dbReference>
<dbReference type="GO" id="GO:0071424">
    <property type="term" value="F:rRNA (cytosine-N4-)-methyltransferase activity"/>
    <property type="evidence" value="ECO:0007669"/>
    <property type="project" value="TreeGrafter"/>
</dbReference>
<proteinExistence type="inferred from homology"/>
<dbReference type="GO" id="GO:0070475">
    <property type="term" value="P:rRNA base methylation"/>
    <property type="evidence" value="ECO:0007669"/>
    <property type="project" value="TreeGrafter"/>
</dbReference>
<keyword evidence="3 8" id="KW-0808">Transferase</keyword>
<dbReference type="Gene3D" id="1.10.150.170">
    <property type="entry name" value="Putative methyltransferase TM0872, insert domain"/>
    <property type="match status" value="1"/>
</dbReference>
<evidence type="ECO:0000313" key="9">
    <source>
        <dbReference type="Proteomes" id="UP000186817"/>
    </source>
</evidence>
<dbReference type="PANTHER" id="PTHR11265:SF0">
    <property type="entry name" value="12S RRNA N4-METHYLCYTIDINE METHYLTRANSFERASE"/>
    <property type="match status" value="1"/>
</dbReference>
<feature type="signal peptide" evidence="7">
    <location>
        <begin position="1"/>
        <end position="23"/>
    </location>
</feature>
<reference evidence="8 9" key="1">
    <citation type="submission" date="2016-02" db="EMBL/GenBank/DDBJ databases">
        <title>Genome analysis of coral dinoflagellate symbionts highlights evolutionary adaptations to a symbiotic lifestyle.</title>
        <authorList>
            <person name="Aranda M."/>
            <person name="Li Y."/>
            <person name="Liew Y.J."/>
            <person name="Baumgarten S."/>
            <person name="Simakov O."/>
            <person name="Wilson M."/>
            <person name="Piel J."/>
            <person name="Ashoor H."/>
            <person name="Bougouffa S."/>
            <person name="Bajic V.B."/>
            <person name="Ryu T."/>
            <person name="Ravasi T."/>
            <person name="Bayer T."/>
            <person name="Micklem G."/>
            <person name="Kim H."/>
            <person name="Bhak J."/>
            <person name="Lajeunesse T.C."/>
            <person name="Voolstra C.R."/>
        </authorList>
    </citation>
    <scope>NUCLEOTIDE SEQUENCE [LARGE SCALE GENOMIC DNA]</scope>
    <source>
        <strain evidence="8 9">CCMP2467</strain>
    </source>
</reference>
<evidence type="ECO:0000256" key="1">
    <source>
        <dbReference type="ARBA" id="ARBA00010396"/>
    </source>
</evidence>
<feature type="region of interest" description="Disordered" evidence="6">
    <location>
        <begin position="606"/>
        <end position="627"/>
    </location>
</feature>
<protein>
    <submittedName>
        <fullName evidence="8">Ribosomal RNA small subunit methyltransferase H</fullName>
    </submittedName>
</protein>
<dbReference type="Gene3D" id="1.20.120.1080">
    <property type="match status" value="1"/>
</dbReference>